<dbReference type="GO" id="GO:0004540">
    <property type="term" value="F:RNA nuclease activity"/>
    <property type="evidence" value="ECO:0007669"/>
    <property type="project" value="InterPro"/>
</dbReference>
<protein>
    <submittedName>
        <fullName evidence="3">OST-HTH/LOTUS domain-containing protein</fullName>
    </submittedName>
</protein>
<name>A0A1M6P5M8_9FIRM</name>
<dbReference type="PANTHER" id="PTHR35811:SF1">
    <property type="entry name" value="HTH OST-TYPE DOMAIN-CONTAINING PROTEIN"/>
    <property type="match status" value="1"/>
</dbReference>
<feature type="region of interest" description="Disordered" evidence="1">
    <location>
        <begin position="147"/>
        <end position="169"/>
    </location>
</feature>
<feature type="domain" description="HTH OST-type" evidence="2">
    <location>
        <begin position="171"/>
        <end position="244"/>
    </location>
</feature>
<dbReference type="STRING" id="1121950.SAMN02745243_02026"/>
<reference evidence="3 4" key="1">
    <citation type="submission" date="2016-11" db="EMBL/GenBank/DDBJ databases">
        <authorList>
            <person name="Jaros S."/>
            <person name="Januszkiewicz K."/>
            <person name="Wedrychowicz H."/>
        </authorList>
    </citation>
    <scope>NUCLEOTIDE SEQUENCE [LARGE SCALE GENOMIC DNA]</scope>
    <source>
        <strain evidence="3 4">DSM 15480</strain>
    </source>
</reference>
<dbReference type="AlphaFoldDB" id="A0A1M6P5M8"/>
<organism evidence="3 4">
    <name type="scientific">Hespellia stercorisuis DSM 15480</name>
    <dbReference type="NCBI Taxonomy" id="1121950"/>
    <lineage>
        <taxon>Bacteria</taxon>
        <taxon>Bacillati</taxon>
        <taxon>Bacillota</taxon>
        <taxon>Clostridia</taxon>
        <taxon>Lachnospirales</taxon>
        <taxon>Lachnospiraceae</taxon>
        <taxon>Hespellia</taxon>
    </lineage>
</organism>
<dbReference type="InterPro" id="IPR025605">
    <property type="entry name" value="OST-HTH/LOTUS_dom"/>
</dbReference>
<dbReference type="PROSITE" id="PS51644">
    <property type="entry name" value="HTH_OST"/>
    <property type="match status" value="1"/>
</dbReference>
<evidence type="ECO:0000313" key="4">
    <source>
        <dbReference type="Proteomes" id="UP000184301"/>
    </source>
</evidence>
<evidence type="ECO:0000259" key="2">
    <source>
        <dbReference type="PROSITE" id="PS51644"/>
    </source>
</evidence>
<evidence type="ECO:0000313" key="3">
    <source>
        <dbReference type="EMBL" id="SHK03289.1"/>
    </source>
</evidence>
<dbReference type="InterPro" id="IPR041966">
    <property type="entry name" value="LOTUS-like"/>
</dbReference>
<dbReference type="InterPro" id="IPR021139">
    <property type="entry name" value="NYN"/>
</dbReference>
<dbReference type="Pfam" id="PF12872">
    <property type="entry name" value="OST-HTH"/>
    <property type="match status" value="2"/>
</dbReference>
<keyword evidence="4" id="KW-1185">Reference proteome</keyword>
<dbReference type="Proteomes" id="UP000184301">
    <property type="component" value="Unassembled WGS sequence"/>
</dbReference>
<dbReference type="Gene3D" id="3.40.50.1010">
    <property type="entry name" value="5'-nuclease"/>
    <property type="match status" value="1"/>
</dbReference>
<dbReference type="Gene3D" id="3.30.420.610">
    <property type="entry name" value="LOTUS domain-like"/>
    <property type="match status" value="2"/>
</dbReference>
<dbReference type="Pfam" id="PF01936">
    <property type="entry name" value="NYN"/>
    <property type="match status" value="1"/>
</dbReference>
<sequence length="318" mass="35997">MEDKKFAVLIDTDNISGKYVSAILDEMTKYGISTYKRGYGDWTSPHANKWRIALLENSITPMQQFSNTTGKNATDSALIIDAMDILYTKNVDGFCIVSSDGDFTRLASRLRESGMMVIGMGEEKTPPAFKKACSVFTVLENLVDSEEPVEEKLSAPDEVDSTEKKTSQNINKKAIESTIESIITENENNGRETGLGEIGSRLVNKYPDFDVRNYGYSLLSKFLEEMSAFDVRKQDSTIMVELKESKISRECIVDFIGKELKRKKDIGINELSNEVHEKYTDFRPKDFGYSQFSKFVQGIKGVEVYEDGNKRKRARYKA</sequence>
<proteinExistence type="predicted"/>
<feature type="compositionally biased region" description="Basic and acidic residues" evidence="1">
    <location>
        <begin position="150"/>
        <end position="166"/>
    </location>
</feature>
<evidence type="ECO:0000256" key="1">
    <source>
        <dbReference type="SAM" id="MobiDB-lite"/>
    </source>
</evidence>
<dbReference type="RefSeq" id="WP_073109524.1">
    <property type="nucleotide sequence ID" value="NZ_FQZY01000026.1"/>
</dbReference>
<dbReference type="OrthoDB" id="9783963at2"/>
<dbReference type="EMBL" id="FQZY01000026">
    <property type="protein sequence ID" value="SHK03289.1"/>
    <property type="molecule type" value="Genomic_DNA"/>
</dbReference>
<accession>A0A1M6P5M8</accession>
<gene>
    <name evidence="3" type="ORF">SAMN02745243_02026</name>
</gene>
<dbReference type="CDD" id="cd10146">
    <property type="entry name" value="LabA_like_C"/>
    <property type="match status" value="1"/>
</dbReference>
<dbReference type="CDD" id="cd11297">
    <property type="entry name" value="PIN_LabA-like_N_1"/>
    <property type="match status" value="1"/>
</dbReference>
<dbReference type="PANTHER" id="PTHR35811">
    <property type="entry name" value="SLR1870 PROTEIN"/>
    <property type="match status" value="1"/>
</dbReference>